<dbReference type="PANTHER" id="PTHR14289:SF16">
    <property type="entry name" value="POLYMERASE DELTA-INTERACTING PROTEIN 2"/>
    <property type="match status" value="1"/>
</dbReference>
<accession>A0ABM9HRA9</accession>
<evidence type="ECO:0000313" key="3">
    <source>
        <dbReference type="Proteomes" id="UP001154272"/>
    </source>
</evidence>
<organism evidence="2 3">
    <name type="scientific">Commensalibacter papalotli</name>
    <name type="common">ex Botero et al. 2024</name>
    <dbReference type="NCBI Taxonomy" id="2972766"/>
    <lineage>
        <taxon>Bacteria</taxon>
        <taxon>Pseudomonadati</taxon>
        <taxon>Pseudomonadota</taxon>
        <taxon>Alphaproteobacteria</taxon>
        <taxon>Acetobacterales</taxon>
        <taxon>Acetobacteraceae</taxon>
    </lineage>
</organism>
<gene>
    <name evidence="2" type="ORF">R83534S58_LOCUS1564</name>
</gene>
<protein>
    <submittedName>
        <fullName evidence="2">Uncharacterized conserved protein ApaG affecting Mg2+/Co2+ transport (ApaG) (PDB:1TZA)</fullName>
    </submittedName>
</protein>
<reference evidence="2" key="1">
    <citation type="submission" date="2022-10" db="EMBL/GenBank/DDBJ databases">
        <authorList>
            <person name="Botero Cardona J."/>
        </authorList>
    </citation>
    <scope>NUCLEOTIDE SEQUENCE</scope>
    <source>
        <strain evidence="2">R-83534</strain>
    </source>
</reference>
<dbReference type="InterPro" id="IPR036767">
    <property type="entry name" value="ApaG_sf"/>
</dbReference>
<evidence type="ECO:0000313" key="2">
    <source>
        <dbReference type="EMBL" id="CAI3948482.1"/>
    </source>
</evidence>
<keyword evidence="3" id="KW-1185">Reference proteome</keyword>
<dbReference type="InterPro" id="IPR007474">
    <property type="entry name" value="ApaG_domain"/>
</dbReference>
<dbReference type="Proteomes" id="UP001154272">
    <property type="component" value="Unassembled WGS sequence"/>
</dbReference>
<dbReference type="PROSITE" id="PS51087">
    <property type="entry name" value="APAG"/>
    <property type="match status" value="1"/>
</dbReference>
<feature type="domain" description="ApaG" evidence="1">
    <location>
        <begin position="47"/>
        <end position="171"/>
    </location>
</feature>
<comment type="caution">
    <text evidence="2">The sequence shown here is derived from an EMBL/GenBank/DDBJ whole genome shotgun (WGS) entry which is preliminary data.</text>
</comment>
<dbReference type="Pfam" id="PF04379">
    <property type="entry name" value="DUF525"/>
    <property type="match status" value="1"/>
</dbReference>
<dbReference type="RefSeq" id="WP_034339658.1">
    <property type="nucleotide sequence ID" value="NZ_CAMXCH010000003.1"/>
</dbReference>
<name>A0ABM9HRA9_9PROT</name>
<dbReference type="EMBL" id="CAMXCH010000003">
    <property type="protein sequence ID" value="CAI3948482.1"/>
    <property type="molecule type" value="Genomic_DNA"/>
</dbReference>
<dbReference type="Gene3D" id="2.60.40.1470">
    <property type="entry name" value="ApaG domain"/>
    <property type="match status" value="1"/>
</dbReference>
<dbReference type="SUPFAM" id="SSF110069">
    <property type="entry name" value="ApaG-like"/>
    <property type="match status" value="1"/>
</dbReference>
<dbReference type="PANTHER" id="PTHR14289">
    <property type="entry name" value="F-BOX ONLY PROTEIN 3"/>
    <property type="match status" value="1"/>
</dbReference>
<evidence type="ECO:0000259" key="1">
    <source>
        <dbReference type="PROSITE" id="PS51087"/>
    </source>
</evidence>
<proteinExistence type="predicted"/>
<sequence length="174" mass="20439">MPLLRYHPHKINLSAMNYHIPRLLFSSIAQTNKEQYQDLFQEYDVFEASTHHIYIAIYPFWLEEYSFPRRNIFSWGYHVRIENHNVTPISITRQHWDIIKTNSRITTIDTKIIENDDAKLNAGEACDYTSCITLDTPSNIVKGYYTISDHTGNIMNIDIPSFNLDNPHDLFSIN</sequence>